<dbReference type="InterPro" id="IPR045745">
    <property type="entry name" value="HTH_58_Actinobacteria-type"/>
</dbReference>
<protein>
    <submittedName>
        <fullName evidence="3">Helix-turn-helix domain-containing protein</fullName>
    </submittedName>
</protein>
<dbReference type="Proteomes" id="UP001142400">
    <property type="component" value="Unassembled WGS sequence"/>
</dbReference>
<proteinExistence type="predicted"/>
<name>A0A9X2RYZ4_STRMQ</name>
<gene>
    <name evidence="3" type="ORF">NQU54_45710</name>
</gene>
<evidence type="ECO:0000313" key="4">
    <source>
        <dbReference type="Proteomes" id="UP001142400"/>
    </source>
</evidence>
<dbReference type="EMBL" id="JANIIC010000106">
    <property type="protein sequence ID" value="MCQ8836126.1"/>
    <property type="molecule type" value="Genomic_DNA"/>
</dbReference>
<evidence type="ECO:0000259" key="2">
    <source>
        <dbReference type="Pfam" id="PF19575"/>
    </source>
</evidence>
<dbReference type="AlphaFoldDB" id="A0A9X2RYZ4"/>
<feature type="region of interest" description="Disordered" evidence="1">
    <location>
        <begin position="1"/>
        <end position="26"/>
    </location>
</feature>
<accession>A0A9X2RYZ4</accession>
<organism evidence="3 4">
    <name type="scientific">Streptomyces malaysiensis subsp. samsunensis</name>
    <dbReference type="NCBI Taxonomy" id="459658"/>
    <lineage>
        <taxon>Bacteria</taxon>
        <taxon>Bacillati</taxon>
        <taxon>Actinomycetota</taxon>
        <taxon>Actinomycetes</taxon>
        <taxon>Kitasatosporales</taxon>
        <taxon>Streptomycetaceae</taxon>
        <taxon>Streptomyces</taxon>
        <taxon>Streptomyces violaceusniger group</taxon>
    </lineage>
</organism>
<comment type="caution">
    <text evidence="3">The sequence shown here is derived from an EMBL/GenBank/DDBJ whole genome shotgun (WGS) entry which is preliminary data.</text>
</comment>
<keyword evidence="4" id="KW-1185">Reference proteome</keyword>
<dbReference type="Pfam" id="PF19575">
    <property type="entry name" value="HTH_58"/>
    <property type="match status" value="1"/>
</dbReference>
<evidence type="ECO:0000256" key="1">
    <source>
        <dbReference type="SAM" id="MobiDB-lite"/>
    </source>
</evidence>
<reference evidence="3" key="1">
    <citation type="submission" date="2022-06" db="EMBL/GenBank/DDBJ databases">
        <title>WGS of actinobacteria.</title>
        <authorList>
            <person name="Thawai C."/>
        </authorList>
    </citation>
    <scope>NUCLEOTIDE SEQUENCE</scope>
    <source>
        <strain evidence="3">DSM 42010</strain>
    </source>
</reference>
<evidence type="ECO:0000313" key="3">
    <source>
        <dbReference type="EMBL" id="MCQ8836126.1"/>
    </source>
</evidence>
<sequence length="107" mass="11549">MQHFGGTVTITGDNANDDANDPGLRVSDPVCREEQIEVPETGSLLIAGPRRDRLAAQLGKKYEGGMSMRALANECGRSYGFVHKLVWESGVKIRGRGGDTRRSADSS</sequence>
<feature type="domain" description="Helix-turn-helix" evidence="2">
    <location>
        <begin position="46"/>
        <end position="101"/>
    </location>
</feature>